<dbReference type="EMBL" id="CAXLJM020000044">
    <property type="protein sequence ID" value="CAL8110335.1"/>
    <property type="molecule type" value="Genomic_DNA"/>
</dbReference>
<accession>A0ABP1QRF4</accession>
<name>A0ABP1QRF4_9HEXA</name>
<proteinExistence type="predicted"/>
<comment type="caution">
    <text evidence="1">The sequence shown here is derived from an EMBL/GenBank/DDBJ whole genome shotgun (WGS) entry which is preliminary data.</text>
</comment>
<evidence type="ECO:0000313" key="2">
    <source>
        <dbReference type="Proteomes" id="UP001642540"/>
    </source>
</evidence>
<keyword evidence="2" id="KW-1185">Reference proteome</keyword>
<protein>
    <submittedName>
        <fullName evidence="1">Uncharacterized protein</fullName>
    </submittedName>
</protein>
<organism evidence="1 2">
    <name type="scientific">Orchesella dallaii</name>
    <dbReference type="NCBI Taxonomy" id="48710"/>
    <lineage>
        <taxon>Eukaryota</taxon>
        <taxon>Metazoa</taxon>
        <taxon>Ecdysozoa</taxon>
        <taxon>Arthropoda</taxon>
        <taxon>Hexapoda</taxon>
        <taxon>Collembola</taxon>
        <taxon>Entomobryomorpha</taxon>
        <taxon>Entomobryoidea</taxon>
        <taxon>Orchesellidae</taxon>
        <taxon>Orchesellinae</taxon>
        <taxon>Orchesella</taxon>
    </lineage>
</organism>
<gene>
    <name evidence="1" type="ORF">ODALV1_LOCUS14164</name>
</gene>
<evidence type="ECO:0000313" key="1">
    <source>
        <dbReference type="EMBL" id="CAL8110335.1"/>
    </source>
</evidence>
<reference evidence="1 2" key="1">
    <citation type="submission" date="2024-08" db="EMBL/GenBank/DDBJ databases">
        <authorList>
            <person name="Cucini C."/>
            <person name="Frati F."/>
        </authorList>
    </citation>
    <scope>NUCLEOTIDE SEQUENCE [LARGE SCALE GENOMIC DNA]</scope>
</reference>
<dbReference type="Proteomes" id="UP001642540">
    <property type="component" value="Unassembled WGS sequence"/>
</dbReference>
<sequence>MIMQQNGFELKNHGNHFGFKVIVIDMDSGGSGFCRFRICRLGGSGICRFCIGRLGDSGFCSFYIGQLGGSVFYRFCIGRLGGSGFYRFGGGRGFHTVHVVVFD</sequence>